<dbReference type="InterPro" id="IPR002019">
    <property type="entry name" value="Urease_beta-like"/>
</dbReference>
<dbReference type="PANTHER" id="PTHR33569:SF1">
    <property type="entry name" value="UREASE"/>
    <property type="match status" value="1"/>
</dbReference>
<dbReference type="Gene3D" id="2.10.150.10">
    <property type="entry name" value="Urease, beta subunit"/>
    <property type="match status" value="1"/>
</dbReference>
<dbReference type="InterPro" id="IPR036461">
    <property type="entry name" value="Urease_betasu_sf"/>
</dbReference>
<dbReference type="SUPFAM" id="SSF51278">
    <property type="entry name" value="Urease, beta-subunit"/>
    <property type="match status" value="1"/>
</dbReference>
<organism evidence="2 3">
    <name type="scientific">Lactuca saligna</name>
    <name type="common">Willowleaf lettuce</name>
    <dbReference type="NCBI Taxonomy" id="75948"/>
    <lineage>
        <taxon>Eukaryota</taxon>
        <taxon>Viridiplantae</taxon>
        <taxon>Streptophyta</taxon>
        <taxon>Embryophyta</taxon>
        <taxon>Tracheophyta</taxon>
        <taxon>Spermatophyta</taxon>
        <taxon>Magnoliopsida</taxon>
        <taxon>eudicotyledons</taxon>
        <taxon>Gunneridae</taxon>
        <taxon>Pentapetalae</taxon>
        <taxon>asterids</taxon>
        <taxon>campanulids</taxon>
        <taxon>Asterales</taxon>
        <taxon>Asteraceae</taxon>
        <taxon>Cichorioideae</taxon>
        <taxon>Cichorieae</taxon>
        <taxon>Lactucinae</taxon>
        <taxon>Lactuca</taxon>
    </lineage>
</organism>
<name>A0AA35Z8I0_LACSI</name>
<accession>A0AA35Z8I0</accession>
<keyword evidence="1" id="KW-0378">Hydrolase</keyword>
<evidence type="ECO:0008006" key="4">
    <source>
        <dbReference type="Google" id="ProtNLM"/>
    </source>
</evidence>
<gene>
    <name evidence="2" type="ORF">LSALG_LOCUS26970</name>
</gene>
<proteinExistence type="predicted"/>
<evidence type="ECO:0000313" key="2">
    <source>
        <dbReference type="EMBL" id="CAI9287614.1"/>
    </source>
</evidence>
<dbReference type="InterPro" id="IPR050069">
    <property type="entry name" value="Urease_subunit"/>
</dbReference>
<dbReference type="GO" id="GO:0016787">
    <property type="term" value="F:hydrolase activity"/>
    <property type="evidence" value="ECO:0007669"/>
    <property type="project" value="UniProtKB-KW"/>
</dbReference>
<dbReference type="Proteomes" id="UP001177003">
    <property type="component" value="Chromosome 5"/>
</dbReference>
<protein>
    <recommendedName>
        <fullName evidence="4">Urease</fullName>
    </recommendedName>
</protein>
<evidence type="ECO:0000256" key="1">
    <source>
        <dbReference type="ARBA" id="ARBA00022801"/>
    </source>
</evidence>
<dbReference type="PANTHER" id="PTHR33569">
    <property type="entry name" value="UREASE"/>
    <property type="match status" value="1"/>
</dbReference>
<dbReference type="EMBL" id="OX465081">
    <property type="protein sequence ID" value="CAI9287614.1"/>
    <property type="molecule type" value="Genomic_DNA"/>
</dbReference>
<evidence type="ECO:0000313" key="3">
    <source>
        <dbReference type="Proteomes" id="UP001177003"/>
    </source>
</evidence>
<keyword evidence="3" id="KW-1185">Reference proteome</keyword>
<dbReference type="GO" id="GO:0035550">
    <property type="term" value="C:urease complex"/>
    <property type="evidence" value="ECO:0007669"/>
    <property type="project" value="InterPro"/>
</dbReference>
<sequence length="272" mass="31093">MALHGSFLPVPSLEKFPNLESCKIPEELTFKRGYIMLNSGREAVVLKVTNNGDRLIQVGSHYHFIEVNPSLIFDQRKAYGMRLNIPTGTTTRFKVTQSKLEHPSYGDDWSRKSIKEIEFDCWAHEQFQIASYIQQPSFEVTDFLGSPLKDPVLDYIYPYPGLSPINYTDGWSVIQVNTKGAFPWKPDWHTSHITKDVVLGDYALMEMIYWCTGNDGINILHVKSIKKILNIAFSLPGISSSSFDASTSILLLPFSQTNYVKKVWISSHSFWW</sequence>
<dbReference type="Pfam" id="PF00699">
    <property type="entry name" value="Urease_beta"/>
    <property type="match status" value="1"/>
</dbReference>
<reference evidence="2" key="1">
    <citation type="submission" date="2023-04" db="EMBL/GenBank/DDBJ databases">
        <authorList>
            <person name="Vijverberg K."/>
            <person name="Xiong W."/>
            <person name="Schranz E."/>
        </authorList>
    </citation>
    <scope>NUCLEOTIDE SEQUENCE</scope>
</reference>
<dbReference type="GO" id="GO:0043419">
    <property type="term" value="P:urea catabolic process"/>
    <property type="evidence" value="ECO:0007669"/>
    <property type="project" value="InterPro"/>
</dbReference>
<dbReference type="AlphaFoldDB" id="A0AA35Z8I0"/>